<keyword evidence="4" id="KW-1185">Reference proteome</keyword>
<accession>J3P3G3</accession>
<dbReference type="Proteomes" id="UP000006039">
    <property type="component" value="Unassembled WGS sequence"/>
</dbReference>
<sequence length="181" mass="19229">MMLGDGSDTVRLGRPSGLGPRPSKGPARRRGGGMEASDQPPGRRPSPGTRLRCVIRINTETGLTTRRGGGPPGGARLAAHRILVGALRIREPAEDTPGRLPDSASRVRIKHVAARGAAIEMESFHAAYPLGRPTPPPELALLLGQRQGGRPQGQAAWADPIRCWHQGWKLQGAARTCLSLV</sequence>
<dbReference type="EnsemblFungi" id="EJT74205">
    <property type="protein sequence ID" value="EJT74205"/>
    <property type="gene ID" value="GGTG_08049"/>
</dbReference>
<name>J3P3G3_GAET3</name>
<evidence type="ECO:0000256" key="1">
    <source>
        <dbReference type="SAM" id="MobiDB-lite"/>
    </source>
</evidence>
<protein>
    <submittedName>
        <fullName evidence="2 3">Uncharacterized protein</fullName>
    </submittedName>
</protein>
<dbReference type="AlphaFoldDB" id="J3P3G3"/>
<reference evidence="2" key="3">
    <citation type="submission" date="2010-09" db="EMBL/GenBank/DDBJ databases">
        <title>Annotation of Gaeumannomyces graminis var. tritici R3-111a-1.</title>
        <authorList>
            <consortium name="The Broad Institute Genome Sequencing Platform"/>
            <person name="Ma L.-J."/>
            <person name="Dead R."/>
            <person name="Young S.K."/>
            <person name="Zeng Q."/>
            <person name="Gargeya S."/>
            <person name="Fitzgerald M."/>
            <person name="Haas B."/>
            <person name="Abouelleil A."/>
            <person name="Alvarado L."/>
            <person name="Arachchi H.M."/>
            <person name="Berlin A."/>
            <person name="Brown A."/>
            <person name="Chapman S.B."/>
            <person name="Chen Z."/>
            <person name="Dunbar C."/>
            <person name="Freedman E."/>
            <person name="Gearin G."/>
            <person name="Gellesch M."/>
            <person name="Goldberg J."/>
            <person name="Griggs A."/>
            <person name="Gujja S."/>
            <person name="Heiman D."/>
            <person name="Howarth C."/>
            <person name="Larson L."/>
            <person name="Lui A."/>
            <person name="MacDonald P.J.P."/>
            <person name="Mehta T."/>
            <person name="Montmayeur A."/>
            <person name="Murphy C."/>
            <person name="Neiman D."/>
            <person name="Pearson M."/>
            <person name="Priest M."/>
            <person name="Roberts A."/>
            <person name="Saif S."/>
            <person name="Shea T."/>
            <person name="Shenoy N."/>
            <person name="Sisk P."/>
            <person name="Stolte C."/>
            <person name="Sykes S."/>
            <person name="Yandava C."/>
            <person name="Wortman J."/>
            <person name="Nusbaum C."/>
            <person name="Birren B."/>
        </authorList>
    </citation>
    <scope>NUCLEOTIDE SEQUENCE</scope>
    <source>
        <strain evidence="2">R3-111a-1</strain>
    </source>
</reference>
<evidence type="ECO:0000313" key="3">
    <source>
        <dbReference type="EnsemblFungi" id="EJT74205"/>
    </source>
</evidence>
<dbReference type="EMBL" id="GL385398">
    <property type="protein sequence ID" value="EJT74205.1"/>
    <property type="molecule type" value="Genomic_DNA"/>
</dbReference>
<evidence type="ECO:0000313" key="4">
    <source>
        <dbReference type="Proteomes" id="UP000006039"/>
    </source>
</evidence>
<dbReference type="GeneID" id="20348507"/>
<feature type="region of interest" description="Disordered" evidence="1">
    <location>
        <begin position="1"/>
        <end position="50"/>
    </location>
</feature>
<dbReference type="VEuPathDB" id="FungiDB:GGTG_08049"/>
<dbReference type="HOGENOM" id="CLU_1489108_0_0_1"/>
<organism evidence="2">
    <name type="scientific">Gaeumannomyces tritici (strain R3-111a-1)</name>
    <name type="common">Wheat and barley take-all root rot fungus</name>
    <name type="synonym">Gaeumannomyces graminis var. tritici</name>
    <dbReference type="NCBI Taxonomy" id="644352"/>
    <lineage>
        <taxon>Eukaryota</taxon>
        <taxon>Fungi</taxon>
        <taxon>Dikarya</taxon>
        <taxon>Ascomycota</taxon>
        <taxon>Pezizomycotina</taxon>
        <taxon>Sordariomycetes</taxon>
        <taxon>Sordariomycetidae</taxon>
        <taxon>Magnaporthales</taxon>
        <taxon>Magnaporthaceae</taxon>
        <taxon>Gaeumannomyces</taxon>
    </lineage>
</organism>
<reference evidence="3" key="4">
    <citation type="journal article" date="2015" name="G3 (Bethesda)">
        <title>Genome sequences of three phytopathogenic species of the Magnaporthaceae family of fungi.</title>
        <authorList>
            <person name="Okagaki L.H."/>
            <person name="Nunes C.C."/>
            <person name="Sailsbery J."/>
            <person name="Clay B."/>
            <person name="Brown D."/>
            <person name="John T."/>
            <person name="Oh Y."/>
            <person name="Young N."/>
            <person name="Fitzgerald M."/>
            <person name="Haas B.J."/>
            <person name="Zeng Q."/>
            <person name="Young S."/>
            <person name="Adiconis X."/>
            <person name="Fan L."/>
            <person name="Levin J.Z."/>
            <person name="Mitchell T.K."/>
            <person name="Okubara P.A."/>
            <person name="Farman M.L."/>
            <person name="Kohn L.M."/>
            <person name="Birren B."/>
            <person name="Ma L.-J."/>
            <person name="Dean R.A."/>
        </authorList>
    </citation>
    <scope>NUCLEOTIDE SEQUENCE</scope>
    <source>
        <strain evidence="3">R3-111a-1</strain>
    </source>
</reference>
<gene>
    <name evidence="3" type="primary">20348507</name>
    <name evidence="2" type="ORF">GGTG_08049</name>
</gene>
<reference evidence="2" key="2">
    <citation type="submission" date="2010-07" db="EMBL/GenBank/DDBJ databases">
        <authorList>
            <consortium name="The Broad Institute Genome Sequencing Platform"/>
            <consortium name="Broad Institute Genome Sequencing Center for Infectious Disease"/>
            <person name="Ma L.-J."/>
            <person name="Dead R."/>
            <person name="Young S."/>
            <person name="Zeng Q."/>
            <person name="Koehrsen M."/>
            <person name="Alvarado L."/>
            <person name="Berlin A."/>
            <person name="Chapman S.B."/>
            <person name="Chen Z."/>
            <person name="Freedman E."/>
            <person name="Gellesch M."/>
            <person name="Goldberg J."/>
            <person name="Griggs A."/>
            <person name="Gujja S."/>
            <person name="Heilman E.R."/>
            <person name="Heiman D."/>
            <person name="Hepburn T."/>
            <person name="Howarth C."/>
            <person name="Jen D."/>
            <person name="Larson L."/>
            <person name="Mehta T."/>
            <person name="Neiman D."/>
            <person name="Pearson M."/>
            <person name="Roberts A."/>
            <person name="Saif S."/>
            <person name="Shea T."/>
            <person name="Shenoy N."/>
            <person name="Sisk P."/>
            <person name="Stolte C."/>
            <person name="Sykes S."/>
            <person name="Walk T."/>
            <person name="White J."/>
            <person name="Yandava C."/>
            <person name="Haas B."/>
            <person name="Nusbaum C."/>
            <person name="Birren B."/>
        </authorList>
    </citation>
    <scope>NUCLEOTIDE SEQUENCE</scope>
    <source>
        <strain evidence="2">R3-111a-1</strain>
    </source>
</reference>
<proteinExistence type="predicted"/>
<dbReference type="RefSeq" id="XP_009224149.1">
    <property type="nucleotide sequence ID" value="XM_009225885.1"/>
</dbReference>
<reference evidence="4" key="1">
    <citation type="submission" date="2010-07" db="EMBL/GenBank/DDBJ databases">
        <title>The genome sequence of Gaeumannomyces graminis var. tritici strain R3-111a-1.</title>
        <authorList>
            <consortium name="The Broad Institute Genome Sequencing Platform"/>
            <person name="Ma L.-J."/>
            <person name="Dead R."/>
            <person name="Young S."/>
            <person name="Zeng Q."/>
            <person name="Koehrsen M."/>
            <person name="Alvarado L."/>
            <person name="Berlin A."/>
            <person name="Chapman S.B."/>
            <person name="Chen Z."/>
            <person name="Freedman E."/>
            <person name="Gellesch M."/>
            <person name="Goldberg J."/>
            <person name="Griggs A."/>
            <person name="Gujja S."/>
            <person name="Heilman E.R."/>
            <person name="Heiman D."/>
            <person name="Hepburn T."/>
            <person name="Howarth C."/>
            <person name="Jen D."/>
            <person name="Larson L."/>
            <person name="Mehta T."/>
            <person name="Neiman D."/>
            <person name="Pearson M."/>
            <person name="Roberts A."/>
            <person name="Saif S."/>
            <person name="Shea T."/>
            <person name="Shenoy N."/>
            <person name="Sisk P."/>
            <person name="Stolte C."/>
            <person name="Sykes S."/>
            <person name="Walk T."/>
            <person name="White J."/>
            <person name="Yandava C."/>
            <person name="Haas B."/>
            <person name="Nusbaum C."/>
            <person name="Birren B."/>
        </authorList>
    </citation>
    <scope>NUCLEOTIDE SEQUENCE [LARGE SCALE GENOMIC DNA]</scope>
    <source>
        <strain evidence="4">R3-111a-1</strain>
    </source>
</reference>
<evidence type="ECO:0000313" key="2">
    <source>
        <dbReference type="EMBL" id="EJT74205.1"/>
    </source>
</evidence>
<reference evidence="3" key="5">
    <citation type="submission" date="2018-04" db="UniProtKB">
        <authorList>
            <consortium name="EnsemblFungi"/>
        </authorList>
    </citation>
    <scope>IDENTIFICATION</scope>
    <source>
        <strain evidence="3">R3-111a-1</strain>
    </source>
</reference>